<proteinExistence type="predicted"/>
<evidence type="ECO:0000259" key="5">
    <source>
        <dbReference type="PROSITE" id="PS50977"/>
    </source>
</evidence>
<dbReference type="PATRIC" id="fig|1286094.4.peg.5647"/>
<sequence length="207" mass="21662">MARPPRYDVSRFLDAAVELAAASGPSAITMAAVAKAVGAPSGSVYHRFPARAALLAEVWLRTVEDFQEGWFAALGSGDGDPRAAARGAPRAAARAAAVHVVAWSRAHPREASLLLYGSADFARDDWPEPGLRRAEEGHRRVGEAVAELCAALGAEAGPAADRVTLAVIDTPLTIVRRHVRRGQELPAHAEELAGESALLLLGEGPGV</sequence>
<evidence type="ECO:0000313" key="6">
    <source>
        <dbReference type="EMBL" id="EPH41217.1"/>
    </source>
</evidence>
<dbReference type="InterPro" id="IPR001647">
    <property type="entry name" value="HTH_TetR"/>
</dbReference>
<protein>
    <recommendedName>
        <fullName evidence="5">HTH tetR-type domain-containing protein</fullName>
    </recommendedName>
</protein>
<evidence type="ECO:0000256" key="1">
    <source>
        <dbReference type="ARBA" id="ARBA00023015"/>
    </source>
</evidence>
<keyword evidence="7" id="KW-1185">Reference proteome</keyword>
<keyword evidence="3" id="KW-0804">Transcription</keyword>
<keyword evidence="2 4" id="KW-0238">DNA-binding</keyword>
<evidence type="ECO:0000256" key="3">
    <source>
        <dbReference type="ARBA" id="ARBA00023163"/>
    </source>
</evidence>
<dbReference type="PANTHER" id="PTHR30055">
    <property type="entry name" value="HTH-TYPE TRANSCRIPTIONAL REGULATOR RUTR"/>
    <property type="match status" value="1"/>
</dbReference>
<dbReference type="InterPro" id="IPR009057">
    <property type="entry name" value="Homeodomain-like_sf"/>
</dbReference>
<dbReference type="Pfam" id="PF00440">
    <property type="entry name" value="TetR_N"/>
    <property type="match status" value="1"/>
</dbReference>
<evidence type="ECO:0000256" key="4">
    <source>
        <dbReference type="PROSITE-ProRule" id="PRU00335"/>
    </source>
</evidence>
<comment type="caution">
    <text evidence="6">The sequence shown here is derived from an EMBL/GenBank/DDBJ whole genome shotgun (WGS) entry which is preliminary data.</text>
</comment>
<gene>
    <name evidence="6" type="ORF">STRAU_5719</name>
</gene>
<dbReference type="PROSITE" id="PS50977">
    <property type="entry name" value="HTH_TETR_2"/>
    <property type="match status" value="1"/>
</dbReference>
<dbReference type="RefSeq" id="WP_016643840.1">
    <property type="nucleotide sequence ID" value="NZ_AOPZ01000333.1"/>
</dbReference>
<dbReference type="OrthoDB" id="8701707at2"/>
<evidence type="ECO:0000313" key="7">
    <source>
        <dbReference type="Proteomes" id="UP000014629"/>
    </source>
</evidence>
<dbReference type="Gene3D" id="1.10.357.10">
    <property type="entry name" value="Tetracycline Repressor, domain 2"/>
    <property type="match status" value="1"/>
</dbReference>
<dbReference type="GO" id="GO:0000976">
    <property type="term" value="F:transcription cis-regulatory region binding"/>
    <property type="evidence" value="ECO:0007669"/>
    <property type="project" value="TreeGrafter"/>
</dbReference>
<dbReference type="EMBL" id="AOPZ01000333">
    <property type="protein sequence ID" value="EPH41217.1"/>
    <property type="molecule type" value="Genomic_DNA"/>
</dbReference>
<name>S4AIE2_9ACTN</name>
<dbReference type="Proteomes" id="UP000014629">
    <property type="component" value="Unassembled WGS sequence"/>
</dbReference>
<dbReference type="GO" id="GO:0003700">
    <property type="term" value="F:DNA-binding transcription factor activity"/>
    <property type="evidence" value="ECO:0007669"/>
    <property type="project" value="TreeGrafter"/>
</dbReference>
<keyword evidence="1" id="KW-0805">Transcription regulation</keyword>
<organism evidence="6 7">
    <name type="scientific">Streptomyces aurantiacus JA 4570</name>
    <dbReference type="NCBI Taxonomy" id="1286094"/>
    <lineage>
        <taxon>Bacteria</taxon>
        <taxon>Bacillati</taxon>
        <taxon>Actinomycetota</taxon>
        <taxon>Actinomycetes</taxon>
        <taxon>Kitasatosporales</taxon>
        <taxon>Streptomycetaceae</taxon>
        <taxon>Streptomyces</taxon>
        <taxon>Streptomyces aurantiacus group</taxon>
    </lineage>
</organism>
<dbReference type="InterPro" id="IPR050109">
    <property type="entry name" value="HTH-type_TetR-like_transc_reg"/>
</dbReference>
<accession>S4AIE2</accession>
<dbReference type="SUPFAM" id="SSF46689">
    <property type="entry name" value="Homeodomain-like"/>
    <property type="match status" value="1"/>
</dbReference>
<dbReference type="PANTHER" id="PTHR30055:SF234">
    <property type="entry name" value="HTH-TYPE TRANSCRIPTIONAL REGULATOR BETI"/>
    <property type="match status" value="1"/>
</dbReference>
<evidence type="ECO:0000256" key="2">
    <source>
        <dbReference type="ARBA" id="ARBA00023125"/>
    </source>
</evidence>
<dbReference type="AlphaFoldDB" id="S4AIE2"/>
<feature type="domain" description="HTH tetR-type" evidence="5">
    <location>
        <begin position="6"/>
        <end position="66"/>
    </location>
</feature>
<reference evidence="6 7" key="1">
    <citation type="submission" date="2013-02" db="EMBL/GenBank/DDBJ databases">
        <title>Draft Genome Sequence of Streptomyces aurantiacus, Which Produces Setomimycin.</title>
        <authorList>
            <person name="Gruening B.A."/>
            <person name="Praeg A."/>
            <person name="Erxleben A."/>
            <person name="Guenther S."/>
            <person name="Mueller M."/>
        </authorList>
    </citation>
    <scope>NUCLEOTIDE SEQUENCE [LARGE SCALE GENOMIC DNA]</scope>
    <source>
        <strain evidence="6 7">JA 4570</strain>
    </source>
</reference>
<feature type="DNA-binding region" description="H-T-H motif" evidence="4">
    <location>
        <begin position="29"/>
        <end position="48"/>
    </location>
</feature>